<gene>
    <name evidence="1" type="ORF">J512_4192</name>
</gene>
<proteinExistence type="predicted"/>
<reference evidence="1 2" key="1">
    <citation type="submission" date="2014-02" db="EMBL/GenBank/DDBJ databases">
        <title>Comparative genomics and transcriptomics to identify genetic mechanisms underlying the emergence of carbapenem resistant Acinetobacter baumannii (CRAb).</title>
        <authorList>
            <person name="Harris A.D."/>
            <person name="Johnson K.J."/>
            <person name="George J."/>
            <person name="Shefchek K."/>
            <person name="Daugherty S.C."/>
            <person name="Parankush S."/>
            <person name="Sadzewicz L."/>
            <person name="Tallon L."/>
            <person name="Sengamalay N."/>
            <person name="Hazen T.H."/>
            <person name="Rasko D.A."/>
        </authorList>
    </citation>
    <scope>NUCLEOTIDE SEQUENCE [LARGE SCALE GENOMIC DNA]</scope>
    <source>
        <strain evidence="1 2">1295743</strain>
    </source>
</reference>
<dbReference type="Proteomes" id="UP000020595">
    <property type="component" value="Unassembled WGS sequence"/>
</dbReference>
<dbReference type="AlphaFoldDB" id="A0A009HY30"/>
<dbReference type="EMBL" id="JEWH01000110">
    <property type="protein sequence ID" value="EXB03286.1"/>
    <property type="molecule type" value="Genomic_DNA"/>
</dbReference>
<accession>A0A009HY30</accession>
<evidence type="ECO:0000313" key="1">
    <source>
        <dbReference type="EMBL" id="EXB03286.1"/>
    </source>
</evidence>
<evidence type="ECO:0000313" key="2">
    <source>
        <dbReference type="Proteomes" id="UP000020595"/>
    </source>
</evidence>
<organism evidence="1 2">
    <name type="scientific">Acinetobacter baumannii (strain 1295743)</name>
    <dbReference type="NCBI Taxonomy" id="1310613"/>
    <lineage>
        <taxon>Bacteria</taxon>
        <taxon>Pseudomonadati</taxon>
        <taxon>Pseudomonadota</taxon>
        <taxon>Gammaproteobacteria</taxon>
        <taxon>Moraxellales</taxon>
        <taxon>Moraxellaceae</taxon>
        <taxon>Acinetobacter</taxon>
        <taxon>Acinetobacter calcoaceticus/baumannii complex</taxon>
    </lineage>
</organism>
<feature type="non-terminal residue" evidence="1">
    <location>
        <position position="31"/>
    </location>
</feature>
<protein>
    <submittedName>
        <fullName evidence="1">Uncharacterized protein</fullName>
    </submittedName>
</protein>
<comment type="caution">
    <text evidence="1">The sequence shown here is derived from an EMBL/GenBank/DDBJ whole genome shotgun (WGS) entry which is preliminary data.</text>
</comment>
<sequence>MAHPIFLLLLFEYNVHIHFDRVVGITLQSFG</sequence>
<name>A0A009HY30_ACIB9</name>